<keyword evidence="4" id="KW-1185">Reference proteome</keyword>
<dbReference type="EMBL" id="CP119067">
    <property type="protein sequence ID" value="WEL38754.1"/>
    <property type="molecule type" value="Genomic_DNA"/>
</dbReference>
<sequence>MDQGIIRRLQVFAEDANNIKRSCREDLRELVCKVLDGFSDCGLALETLYTYWSSIDSSYPRRNAAIDAIVNAKEALASTQRFLRSTCSFLFGPAPEHKEAPFIRFHTSLSVENSGKLEGLAMALEKVAPYIPMDEGSATVVIKNQEPAVAKRIVDVIGFFLDDCRDFHKNAVHISIEHLRPWVHKLATDCYTTLKDFSGGELDVLRQSIEYLPEGLQKREASRLLRNAENAISFSIDSISEVFERFKCCESISTNHAEFPSQFRDLMESLEASSFRMAVLEKTVADLRKALNTSVFRRFLYFPSQVTRRISWSMDSPRVKAIRSLCAIFIAILSIRLVFWCIRQRLLSKRNRRYHEEQDKDFMHASSDQWRLMS</sequence>
<feature type="transmembrane region" description="Helical" evidence="1">
    <location>
        <begin position="321"/>
        <end position="342"/>
    </location>
</feature>
<evidence type="ECO:0000313" key="4">
    <source>
        <dbReference type="Proteomes" id="UP001217963"/>
    </source>
</evidence>
<evidence type="ECO:0000313" key="3">
    <source>
        <dbReference type="EMBL" id="WEL38754.1"/>
    </source>
</evidence>
<keyword evidence="1" id="KW-0812">Transmembrane</keyword>
<keyword evidence="1" id="KW-0472">Membrane</keyword>
<keyword evidence="1" id="KW-1133">Transmembrane helix</keyword>
<reference evidence="3 4" key="1">
    <citation type="submission" date="2023-02" db="EMBL/GenBank/DDBJ databases">
        <title>Encephalitozoon hellem ATCC 50451 complete genome.</title>
        <authorList>
            <person name="Mascarenhas dos Santos A.C."/>
            <person name="Julian A.T."/>
            <person name="Pombert J.-F."/>
        </authorList>
    </citation>
    <scope>NUCLEOTIDE SEQUENCE [LARGE SCALE GENOMIC DNA]</scope>
    <source>
        <strain evidence="3 4">ATCC 50451</strain>
    </source>
</reference>
<protein>
    <submittedName>
        <fullName evidence="3">Uncharacterized protein</fullName>
    </submittedName>
</protein>
<evidence type="ECO:0000256" key="1">
    <source>
        <dbReference type="SAM" id="Phobius"/>
    </source>
</evidence>
<name>A0ABY8CMI5_ENCHE</name>
<proteinExistence type="predicted"/>
<organism evidence="3 4">
    <name type="scientific">Encephalitozoon hellem</name>
    <name type="common">Microsporidian parasite</name>
    <dbReference type="NCBI Taxonomy" id="27973"/>
    <lineage>
        <taxon>Eukaryota</taxon>
        <taxon>Fungi</taxon>
        <taxon>Fungi incertae sedis</taxon>
        <taxon>Microsporidia</taxon>
        <taxon>Unikaryonidae</taxon>
        <taxon>Encephalitozoon</taxon>
    </lineage>
</organism>
<accession>A0ABY8CMI5</accession>
<gene>
    <name evidence="2" type="ORF">PFJ87_04g00190</name>
    <name evidence="3" type="ORF">PFJ87_06g00190</name>
</gene>
<dbReference type="Proteomes" id="UP001217963">
    <property type="component" value="Chromosome VI"/>
</dbReference>
<dbReference type="EMBL" id="CP119065">
    <property type="protein sequence ID" value="WEL38350.1"/>
    <property type="molecule type" value="Genomic_DNA"/>
</dbReference>
<evidence type="ECO:0000313" key="2">
    <source>
        <dbReference type="EMBL" id="WEL38350.1"/>
    </source>
</evidence>
<dbReference type="Proteomes" id="UP001217963">
    <property type="component" value="Chromosome IV"/>
</dbReference>